<proteinExistence type="predicted"/>
<gene>
    <name evidence="8" type="ORF">BRAFLDRAFT_122048</name>
</gene>
<dbReference type="InterPro" id="IPR013083">
    <property type="entry name" value="Znf_RING/FYVE/PHD"/>
</dbReference>
<dbReference type="InterPro" id="IPR011011">
    <property type="entry name" value="Znf_FYVE_PHD"/>
</dbReference>
<evidence type="ECO:0000313" key="8">
    <source>
        <dbReference type="EMBL" id="EEN52654.1"/>
    </source>
</evidence>
<dbReference type="PROSITE" id="PS01359">
    <property type="entry name" value="ZF_PHD_1"/>
    <property type="match status" value="1"/>
</dbReference>
<dbReference type="SMART" id="SM00249">
    <property type="entry name" value="PHD"/>
    <property type="match status" value="1"/>
</dbReference>
<protein>
    <recommendedName>
        <fullName evidence="7">PHD-type domain-containing protein</fullName>
    </recommendedName>
</protein>
<dbReference type="InterPro" id="IPR019786">
    <property type="entry name" value="Zinc_finger_PHD-type_CS"/>
</dbReference>
<sequence>MAANDRKLACEESTSQLDSCGDAYTNRICGKCSRENDDDDSFIQCGGCKTWFHSHCSGLLENLLDDLVDCGEKDYICYTCLQLRNKGKRQKTTKQGKSQSLRVTKEKRETHNQYDLVNGTAKNGQETTNRRSGKLETVTQSASEKCKRNVPVGQSQGFHTENNVTSATFIRALTDRVVSLEAANTQLNERVARLELELSKMSTVCQVENGDAKTDFCYTNPTNASSTDFETETVQSECAIPTEYMFRDYQVQSLSHPDSLNENASAAVINENVEERNDDHVCAKQAPLKHSHPAAMVSHPKTSINHPDDDEEQAEILLIGDENIKGIQPLMLHKDLKLAKHSAQIIQDAALCLKNTHYTRLKCLILHIGMNDVRMTRSTDDVVHNYDVLISKAQKKYPSACIVLSLIPPWREISLMYKRKQVNDFLWDISTTIATAVCVDNENLGTERPILIKAGLYQSNGRLLNAYGTALLGSNLKKAVDAAIELGNKEAPQTVLHDDVIETDIKQQSGTLANRECVATTSQGSIQQHMSIEAQAIPRPSNKLSPGFVSYTDTGDGSFPWGHAVPNVVSSGPPTGPAHNLQHPTTYMMCPQPHPYPPLQPSPVQAITITQAPPVQQIPARQHVPMGRPSPQMVTPVHAVPIQPAVFTQGQTVQHQPTPMHQPTYGPPLHGRPMFAAHRQQSRPVKSMPMVHTTSIQHAPIGQAIPMQRPSPIPPTSHGQTAPMGQLLQMRQPTTMRHPTPMGQSPPIPQPRPMGQLLHVRQPLHLGQPLHVGQPTPIQPARQPVNAEWAMTGMHP</sequence>
<accession>C3Z441</accession>
<dbReference type="EMBL" id="GG666578">
    <property type="protein sequence ID" value="EEN52654.1"/>
    <property type="molecule type" value="Genomic_DNA"/>
</dbReference>
<feature type="region of interest" description="Disordered" evidence="6">
    <location>
        <begin position="289"/>
        <end position="308"/>
    </location>
</feature>
<dbReference type="SUPFAM" id="SSF57903">
    <property type="entry name" value="FYVE/PHD zinc finger"/>
    <property type="match status" value="1"/>
</dbReference>
<dbReference type="Gene3D" id="3.40.50.1110">
    <property type="entry name" value="SGNH hydrolase"/>
    <property type="match status" value="1"/>
</dbReference>
<dbReference type="InterPro" id="IPR036514">
    <property type="entry name" value="SGNH_hydro_sf"/>
</dbReference>
<keyword evidence="2 4" id="KW-0863">Zinc-finger</keyword>
<dbReference type="SUPFAM" id="SSF52266">
    <property type="entry name" value="SGNH hydrolase"/>
    <property type="match status" value="1"/>
</dbReference>
<dbReference type="PROSITE" id="PS50016">
    <property type="entry name" value="ZF_PHD_2"/>
    <property type="match status" value="1"/>
</dbReference>
<keyword evidence="3" id="KW-0862">Zinc</keyword>
<dbReference type="CDD" id="cd15517">
    <property type="entry name" value="PHD_TCF19_like"/>
    <property type="match status" value="1"/>
</dbReference>
<evidence type="ECO:0000256" key="1">
    <source>
        <dbReference type="ARBA" id="ARBA00022723"/>
    </source>
</evidence>
<evidence type="ECO:0000256" key="6">
    <source>
        <dbReference type="SAM" id="MobiDB-lite"/>
    </source>
</evidence>
<keyword evidence="5" id="KW-0175">Coiled coil</keyword>
<reference evidence="8" key="1">
    <citation type="journal article" date="2008" name="Nature">
        <title>The amphioxus genome and the evolution of the chordate karyotype.</title>
        <authorList>
            <consortium name="US DOE Joint Genome Institute (JGI-PGF)"/>
            <person name="Putnam N.H."/>
            <person name="Butts T."/>
            <person name="Ferrier D.E.K."/>
            <person name="Furlong R.F."/>
            <person name="Hellsten U."/>
            <person name="Kawashima T."/>
            <person name="Robinson-Rechavi M."/>
            <person name="Shoguchi E."/>
            <person name="Terry A."/>
            <person name="Yu J.-K."/>
            <person name="Benito-Gutierrez E.L."/>
            <person name="Dubchak I."/>
            <person name="Garcia-Fernandez J."/>
            <person name="Gibson-Brown J.J."/>
            <person name="Grigoriev I.V."/>
            <person name="Horton A.C."/>
            <person name="de Jong P.J."/>
            <person name="Jurka J."/>
            <person name="Kapitonov V.V."/>
            <person name="Kohara Y."/>
            <person name="Kuroki Y."/>
            <person name="Lindquist E."/>
            <person name="Lucas S."/>
            <person name="Osoegawa K."/>
            <person name="Pennacchio L.A."/>
            <person name="Salamov A.A."/>
            <person name="Satou Y."/>
            <person name="Sauka-Spengler T."/>
            <person name="Schmutz J."/>
            <person name="Shin-I T."/>
            <person name="Toyoda A."/>
            <person name="Bronner-Fraser M."/>
            <person name="Fujiyama A."/>
            <person name="Holland L.Z."/>
            <person name="Holland P.W.H."/>
            <person name="Satoh N."/>
            <person name="Rokhsar D.S."/>
        </authorList>
    </citation>
    <scope>NUCLEOTIDE SEQUENCE [LARGE SCALE GENOMIC DNA]</scope>
    <source>
        <strain evidence="8">S238N-H82</strain>
        <tissue evidence="8">Testes</tissue>
    </source>
</reference>
<name>C3Z441_BRAFL</name>
<feature type="coiled-coil region" evidence="5">
    <location>
        <begin position="170"/>
        <end position="204"/>
    </location>
</feature>
<dbReference type="AlphaFoldDB" id="C3Z441"/>
<dbReference type="GO" id="GO:0008270">
    <property type="term" value="F:zinc ion binding"/>
    <property type="evidence" value="ECO:0007669"/>
    <property type="project" value="UniProtKB-KW"/>
</dbReference>
<keyword evidence="1" id="KW-0479">Metal-binding</keyword>
<organism>
    <name type="scientific">Branchiostoma floridae</name>
    <name type="common">Florida lancelet</name>
    <name type="synonym">Amphioxus</name>
    <dbReference type="NCBI Taxonomy" id="7739"/>
    <lineage>
        <taxon>Eukaryota</taxon>
        <taxon>Metazoa</taxon>
        <taxon>Chordata</taxon>
        <taxon>Cephalochordata</taxon>
        <taxon>Leptocardii</taxon>
        <taxon>Amphioxiformes</taxon>
        <taxon>Branchiostomatidae</taxon>
        <taxon>Branchiostoma</taxon>
    </lineage>
</organism>
<evidence type="ECO:0000256" key="2">
    <source>
        <dbReference type="ARBA" id="ARBA00022771"/>
    </source>
</evidence>
<evidence type="ECO:0000256" key="5">
    <source>
        <dbReference type="SAM" id="Coils"/>
    </source>
</evidence>
<evidence type="ECO:0000256" key="4">
    <source>
        <dbReference type="PROSITE-ProRule" id="PRU00146"/>
    </source>
</evidence>
<dbReference type="InterPro" id="IPR019787">
    <property type="entry name" value="Znf_PHD-finger"/>
</dbReference>
<dbReference type="InterPro" id="IPR001965">
    <property type="entry name" value="Znf_PHD"/>
</dbReference>
<evidence type="ECO:0000256" key="3">
    <source>
        <dbReference type="ARBA" id="ARBA00022833"/>
    </source>
</evidence>
<feature type="domain" description="PHD-type" evidence="7">
    <location>
        <begin position="26"/>
        <end position="83"/>
    </location>
</feature>
<evidence type="ECO:0000259" key="7">
    <source>
        <dbReference type="PROSITE" id="PS50016"/>
    </source>
</evidence>
<dbReference type="Gene3D" id="3.30.40.10">
    <property type="entry name" value="Zinc/RING finger domain, C3HC4 (zinc finger)"/>
    <property type="match status" value="1"/>
</dbReference>
<dbReference type="InParanoid" id="C3Z441"/>
<dbReference type="Pfam" id="PF00628">
    <property type="entry name" value="PHD"/>
    <property type="match status" value="1"/>
</dbReference>